<dbReference type="Proteomes" id="UP001272137">
    <property type="component" value="Unassembled WGS sequence"/>
</dbReference>
<protein>
    <submittedName>
        <fullName evidence="1">Uncharacterized protein</fullName>
    </submittedName>
</protein>
<sequence length="53" mass="5707">MSCVGCFEARAVRLPRRRGFVMACAIGAGRQPARRAGFAARIPVRSHSSEDSS</sequence>
<dbReference type="EMBL" id="QXCT01000001">
    <property type="protein sequence ID" value="MDW9251130.1"/>
    <property type="molecule type" value="Genomic_DNA"/>
</dbReference>
<organism evidence="1 2">
    <name type="scientific">Burkholderia thailandensis</name>
    <dbReference type="NCBI Taxonomy" id="57975"/>
    <lineage>
        <taxon>Bacteria</taxon>
        <taxon>Pseudomonadati</taxon>
        <taxon>Pseudomonadota</taxon>
        <taxon>Betaproteobacteria</taxon>
        <taxon>Burkholderiales</taxon>
        <taxon>Burkholderiaceae</taxon>
        <taxon>Burkholderia</taxon>
        <taxon>pseudomallei group</taxon>
    </lineage>
</organism>
<evidence type="ECO:0000313" key="2">
    <source>
        <dbReference type="Proteomes" id="UP001272137"/>
    </source>
</evidence>
<dbReference type="AlphaFoldDB" id="A0AAW9CKF2"/>
<accession>A0AAW9CKF2</accession>
<reference evidence="1" key="1">
    <citation type="submission" date="2018-08" db="EMBL/GenBank/DDBJ databases">
        <title>Identification of Burkholderia cepacia strains that express a Burkholderia pseudomallei-like capsular polysaccharide.</title>
        <authorList>
            <person name="Burtnick M.N."/>
            <person name="Vongsouvath M."/>
            <person name="Newton P."/>
            <person name="Wuthiekanun V."/>
            <person name="Limmathurotsakul D."/>
            <person name="Brett P.J."/>
            <person name="Chantratita N."/>
            <person name="Dance D.A."/>
        </authorList>
    </citation>
    <scope>NUCLEOTIDE SEQUENCE</scope>
    <source>
        <strain evidence="1">SBXCC001</strain>
    </source>
</reference>
<proteinExistence type="predicted"/>
<gene>
    <name evidence="1" type="ORF">C7S16_5815</name>
</gene>
<name>A0AAW9CKF2_BURTH</name>
<evidence type="ECO:0000313" key="1">
    <source>
        <dbReference type="EMBL" id="MDW9251130.1"/>
    </source>
</evidence>
<comment type="caution">
    <text evidence="1">The sequence shown here is derived from an EMBL/GenBank/DDBJ whole genome shotgun (WGS) entry which is preliminary data.</text>
</comment>